<keyword evidence="3" id="KW-1185">Reference proteome</keyword>
<feature type="chain" id="PRO_5020287856" description="Secreted protein" evidence="1">
    <location>
        <begin position="22"/>
        <end position="123"/>
    </location>
</feature>
<reference evidence="2 3" key="2">
    <citation type="journal article" date="2019" name="G3 (Bethesda)">
        <title>Hybrid Assembly of the Genome of the Entomopathogenic Nematode Steinernema carpocapsae Identifies the X-Chromosome.</title>
        <authorList>
            <person name="Serra L."/>
            <person name="Macchietto M."/>
            <person name="Macias-Munoz A."/>
            <person name="McGill C.J."/>
            <person name="Rodriguez I.M."/>
            <person name="Rodriguez B."/>
            <person name="Murad R."/>
            <person name="Mortazavi A."/>
        </authorList>
    </citation>
    <scope>NUCLEOTIDE SEQUENCE [LARGE SCALE GENOMIC DNA]</scope>
    <source>
        <strain evidence="2 3">ALL</strain>
    </source>
</reference>
<comment type="caution">
    <text evidence="2">The sequence shown here is derived from an EMBL/GenBank/DDBJ whole genome shotgun (WGS) entry which is preliminary data.</text>
</comment>
<name>A0A4U8UR20_STECR</name>
<protein>
    <recommendedName>
        <fullName evidence="4">Secreted protein</fullName>
    </recommendedName>
</protein>
<accession>A0A4U8UR20</accession>
<gene>
    <name evidence="2" type="ORF">L596_002422</name>
</gene>
<reference evidence="2 3" key="1">
    <citation type="journal article" date="2015" name="Genome Biol.">
        <title>Comparative genomics of Steinernema reveals deeply conserved gene regulatory networks.</title>
        <authorList>
            <person name="Dillman A.R."/>
            <person name="Macchietto M."/>
            <person name="Porter C.F."/>
            <person name="Rogers A."/>
            <person name="Williams B."/>
            <person name="Antoshechkin I."/>
            <person name="Lee M.M."/>
            <person name="Goodwin Z."/>
            <person name="Lu X."/>
            <person name="Lewis E.E."/>
            <person name="Goodrich-Blair H."/>
            <person name="Stock S.P."/>
            <person name="Adams B.J."/>
            <person name="Sternberg P.W."/>
            <person name="Mortazavi A."/>
        </authorList>
    </citation>
    <scope>NUCLEOTIDE SEQUENCE [LARGE SCALE GENOMIC DNA]</scope>
    <source>
        <strain evidence="2 3">ALL</strain>
    </source>
</reference>
<organism evidence="2 3">
    <name type="scientific">Steinernema carpocapsae</name>
    <name type="common">Entomopathogenic nematode</name>
    <dbReference type="NCBI Taxonomy" id="34508"/>
    <lineage>
        <taxon>Eukaryota</taxon>
        <taxon>Metazoa</taxon>
        <taxon>Ecdysozoa</taxon>
        <taxon>Nematoda</taxon>
        <taxon>Chromadorea</taxon>
        <taxon>Rhabditida</taxon>
        <taxon>Tylenchina</taxon>
        <taxon>Panagrolaimomorpha</taxon>
        <taxon>Strongyloidoidea</taxon>
        <taxon>Steinernematidae</taxon>
        <taxon>Steinernema</taxon>
    </lineage>
</organism>
<proteinExistence type="predicted"/>
<feature type="signal peptide" evidence="1">
    <location>
        <begin position="1"/>
        <end position="21"/>
    </location>
</feature>
<evidence type="ECO:0008006" key="4">
    <source>
        <dbReference type="Google" id="ProtNLM"/>
    </source>
</evidence>
<dbReference type="AlphaFoldDB" id="A0A4U8UR20"/>
<evidence type="ECO:0000313" key="3">
    <source>
        <dbReference type="Proteomes" id="UP000298663"/>
    </source>
</evidence>
<evidence type="ECO:0000313" key="2">
    <source>
        <dbReference type="EMBL" id="TMS34925.1"/>
    </source>
</evidence>
<dbReference type="EMBL" id="AZBU02000001">
    <property type="protein sequence ID" value="TMS34925.1"/>
    <property type="molecule type" value="Genomic_DNA"/>
</dbReference>
<evidence type="ECO:0000256" key="1">
    <source>
        <dbReference type="SAM" id="SignalP"/>
    </source>
</evidence>
<keyword evidence="1" id="KW-0732">Signal</keyword>
<sequence length="123" mass="13503">MFSRLIASSLWALAMKNGTMMETGSTMNSAVTVSLILGLTMENKAWTVAASRMQNSLTERSVDSILEWSWARVCEIWKTDVIRITNMRGVSSQGTRKEKRRATCVLCIRGGLGSNLPLGGTIC</sequence>
<dbReference type="Proteomes" id="UP000298663">
    <property type="component" value="Chromosome X"/>
</dbReference>
<dbReference type="EMBL" id="CM016762">
    <property type="protein sequence ID" value="TMS34925.1"/>
    <property type="molecule type" value="Genomic_DNA"/>
</dbReference>